<accession>A0A6L2KGP3</accession>
<evidence type="ECO:0000313" key="1">
    <source>
        <dbReference type="EMBL" id="GEU47812.1"/>
    </source>
</evidence>
<dbReference type="GO" id="GO:0003964">
    <property type="term" value="F:RNA-directed DNA polymerase activity"/>
    <property type="evidence" value="ECO:0007669"/>
    <property type="project" value="UniProtKB-KW"/>
</dbReference>
<sequence>MGVGVSIREVDNLASSLGCAFDSIPFTYLGLQVGKNMRGINWVKWDSILAGVKDEGLGVGSIFAKNLSLLCKWKWRLYTEKEALWYKVICEFYGMDGGLSNSLSLNSPGGVWCDIIKTIKHVEVIDPAFKESFMIKVGRGNNTSFWKDSWFSPGIHLMDTFPRLFALDTDKDCLVCDRWRLVDGFWKGNLKLWITASLTSHGLSRYGEKYRAGGTLLHLQFFPHFLFRISPIVGSKPSAALVQTKHGMDYESLDSSDAYCSSDEEDIDYVDFFMREKRMWDYKMLSLIGCPMLNTESAQDMCLLTLKGSSVICTYKGCFRVQLQQ</sequence>
<dbReference type="AlphaFoldDB" id="A0A6L2KGP3"/>
<dbReference type="EMBL" id="BKCJ010002327">
    <property type="protein sequence ID" value="GEU47812.1"/>
    <property type="molecule type" value="Genomic_DNA"/>
</dbReference>
<name>A0A6L2KGP3_TANCI</name>
<keyword evidence="1" id="KW-0695">RNA-directed DNA polymerase</keyword>
<comment type="caution">
    <text evidence="1">The sequence shown here is derived from an EMBL/GenBank/DDBJ whole genome shotgun (WGS) entry which is preliminary data.</text>
</comment>
<protein>
    <submittedName>
        <fullName evidence="1">RNA-directed DNA polymerase, eukaryota, reverse transcriptase zinc-binding domain protein</fullName>
    </submittedName>
</protein>
<reference evidence="1" key="1">
    <citation type="journal article" date="2019" name="Sci. Rep.">
        <title>Draft genome of Tanacetum cinerariifolium, the natural source of mosquito coil.</title>
        <authorList>
            <person name="Yamashiro T."/>
            <person name="Shiraishi A."/>
            <person name="Satake H."/>
            <person name="Nakayama K."/>
        </authorList>
    </citation>
    <scope>NUCLEOTIDE SEQUENCE</scope>
</reference>
<organism evidence="1">
    <name type="scientific">Tanacetum cinerariifolium</name>
    <name type="common">Dalmatian daisy</name>
    <name type="synonym">Chrysanthemum cinerariifolium</name>
    <dbReference type="NCBI Taxonomy" id="118510"/>
    <lineage>
        <taxon>Eukaryota</taxon>
        <taxon>Viridiplantae</taxon>
        <taxon>Streptophyta</taxon>
        <taxon>Embryophyta</taxon>
        <taxon>Tracheophyta</taxon>
        <taxon>Spermatophyta</taxon>
        <taxon>Magnoliopsida</taxon>
        <taxon>eudicotyledons</taxon>
        <taxon>Gunneridae</taxon>
        <taxon>Pentapetalae</taxon>
        <taxon>asterids</taxon>
        <taxon>campanulids</taxon>
        <taxon>Asterales</taxon>
        <taxon>Asteraceae</taxon>
        <taxon>Asteroideae</taxon>
        <taxon>Anthemideae</taxon>
        <taxon>Anthemidinae</taxon>
        <taxon>Tanacetum</taxon>
    </lineage>
</organism>
<keyword evidence="1" id="KW-0808">Transferase</keyword>
<keyword evidence="1" id="KW-0548">Nucleotidyltransferase</keyword>
<gene>
    <name evidence="1" type="ORF">Tci_019790</name>
</gene>
<proteinExistence type="predicted"/>